<sequence length="192" mass="21391">MGEKPFYDRILILSQEDPRGYLIVGTLRLIGFDCVHIRIKSRLVLNKHGHPVESFGLCLLTQSRMMSYSGLLTIATNNPSKRQLVPLEDGLLSKTMPFEVRNKGEEEVFPTSRSYLLNGCWAWWEDNAAPAGNHSLVRELNTPVPDASLILFGICKGISIEVPHLVMRTAIDAGYAQALMCSSIVFADSKEI</sequence>
<organism evidence="1 2">
    <name type="scientific">Pyrus ussuriensis x Pyrus communis</name>
    <dbReference type="NCBI Taxonomy" id="2448454"/>
    <lineage>
        <taxon>Eukaryota</taxon>
        <taxon>Viridiplantae</taxon>
        <taxon>Streptophyta</taxon>
        <taxon>Embryophyta</taxon>
        <taxon>Tracheophyta</taxon>
        <taxon>Spermatophyta</taxon>
        <taxon>Magnoliopsida</taxon>
        <taxon>eudicotyledons</taxon>
        <taxon>Gunneridae</taxon>
        <taxon>Pentapetalae</taxon>
        <taxon>rosids</taxon>
        <taxon>fabids</taxon>
        <taxon>Rosales</taxon>
        <taxon>Rosaceae</taxon>
        <taxon>Amygdaloideae</taxon>
        <taxon>Maleae</taxon>
        <taxon>Pyrus</taxon>
    </lineage>
</organism>
<comment type="caution">
    <text evidence="1">The sequence shown here is derived from an EMBL/GenBank/DDBJ whole genome shotgun (WGS) entry which is preliminary data.</text>
</comment>
<proteinExistence type="predicted"/>
<dbReference type="AlphaFoldDB" id="A0A5N5HLH7"/>
<reference evidence="1 2" key="1">
    <citation type="submission" date="2019-09" db="EMBL/GenBank/DDBJ databases">
        <authorList>
            <person name="Ou C."/>
        </authorList>
    </citation>
    <scope>NUCLEOTIDE SEQUENCE [LARGE SCALE GENOMIC DNA]</scope>
    <source>
        <strain evidence="1">S2</strain>
        <tissue evidence="1">Leaf</tissue>
    </source>
</reference>
<gene>
    <name evidence="1" type="ORF">D8674_020620</name>
</gene>
<accession>A0A5N5HLH7</accession>
<evidence type="ECO:0000313" key="2">
    <source>
        <dbReference type="Proteomes" id="UP000327157"/>
    </source>
</evidence>
<reference evidence="2" key="2">
    <citation type="submission" date="2019-10" db="EMBL/GenBank/DDBJ databases">
        <title>A de novo genome assembly of a pear dwarfing rootstock.</title>
        <authorList>
            <person name="Wang F."/>
            <person name="Wang J."/>
            <person name="Li S."/>
            <person name="Zhang Y."/>
            <person name="Fang M."/>
            <person name="Ma L."/>
            <person name="Zhao Y."/>
            <person name="Jiang S."/>
        </authorList>
    </citation>
    <scope>NUCLEOTIDE SEQUENCE [LARGE SCALE GENOMIC DNA]</scope>
</reference>
<protein>
    <submittedName>
        <fullName evidence="1">S2-RNase</fullName>
    </submittedName>
</protein>
<dbReference type="Proteomes" id="UP000327157">
    <property type="component" value="Chromosome 2"/>
</dbReference>
<evidence type="ECO:0000313" key="1">
    <source>
        <dbReference type="EMBL" id="KAB2627002.1"/>
    </source>
</evidence>
<name>A0A5N5HLH7_9ROSA</name>
<reference evidence="1 2" key="3">
    <citation type="submission" date="2019-11" db="EMBL/GenBank/DDBJ databases">
        <title>A de novo genome assembly of a pear dwarfing rootstock.</title>
        <authorList>
            <person name="Wang F."/>
            <person name="Wang J."/>
            <person name="Li S."/>
            <person name="Zhang Y."/>
            <person name="Fang M."/>
            <person name="Ma L."/>
            <person name="Zhao Y."/>
            <person name="Jiang S."/>
        </authorList>
    </citation>
    <scope>NUCLEOTIDE SEQUENCE [LARGE SCALE GENOMIC DNA]</scope>
    <source>
        <strain evidence="1">S2</strain>
        <tissue evidence="1">Leaf</tissue>
    </source>
</reference>
<dbReference type="EMBL" id="SMOL01000157">
    <property type="protein sequence ID" value="KAB2627002.1"/>
    <property type="molecule type" value="Genomic_DNA"/>
</dbReference>
<keyword evidence="2" id="KW-1185">Reference proteome</keyword>